<gene>
    <name evidence="1" type="ORF">DYB31_015967</name>
</gene>
<dbReference type="AlphaFoldDB" id="A0A397FGR4"/>
<organism evidence="1 2">
    <name type="scientific">Aphanomyces astaci</name>
    <name type="common">Crayfish plague agent</name>
    <dbReference type="NCBI Taxonomy" id="112090"/>
    <lineage>
        <taxon>Eukaryota</taxon>
        <taxon>Sar</taxon>
        <taxon>Stramenopiles</taxon>
        <taxon>Oomycota</taxon>
        <taxon>Saprolegniomycetes</taxon>
        <taxon>Saprolegniales</taxon>
        <taxon>Verrucalvaceae</taxon>
        <taxon>Aphanomyces</taxon>
    </lineage>
</organism>
<proteinExistence type="predicted"/>
<evidence type="ECO:0000313" key="2">
    <source>
        <dbReference type="Proteomes" id="UP000266196"/>
    </source>
</evidence>
<sequence>MHKNDQMMKLLLTMNAATDATDKATLMKAVVNLDHSATEVLLKAGANLQAQNNSGYTAISLAIYKDIQFGKMLYAKYQASVNSSSATNLVAPLKDQQTSSSSLDLLHIGDYVTLNLGDDHVLGCDGFVQTFLQPTEVNSEWDDGVFCIHPQLAYDHVDMTSTCHPYFEVTDRYSEHER</sequence>
<reference evidence="1 2" key="1">
    <citation type="submission" date="2018-08" db="EMBL/GenBank/DDBJ databases">
        <title>Aphanomyces genome sequencing and annotation.</title>
        <authorList>
            <person name="Minardi D."/>
            <person name="Oidtmann B."/>
            <person name="Van Der Giezen M."/>
            <person name="Studholme D.J."/>
        </authorList>
    </citation>
    <scope>NUCLEOTIDE SEQUENCE [LARGE SCALE GENOMIC DNA]</scope>
    <source>
        <strain evidence="1 2">197901</strain>
    </source>
</reference>
<dbReference type="Proteomes" id="UP000266196">
    <property type="component" value="Unassembled WGS sequence"/>
</dbReference>
<comment type="caution">
    <text evidence="1">The sequence shown here is derived from an EMBL/GenBank/DDBJ whole genome shotgun (WGS) entry which is preliminary data.</text>
</comment>
<dbReference type="InterPro" id="IPR036770">
    <property type="entry name" value="Ankyrin_rpt-contain_sf"/>
</dbReference>
<name>A0A397FGR4_APHAT</name>
<accession>A0A397FGR4</accession>
<dbReference type="EMBL" id="QUTE01009159">
    <property type="protein sequence ID" value="RHZ20459.1"/>
    <property type="molecule type" value="Genomic_DNA"/>
</dbReference>
<dbReference type="SUPFAM" id="SSF48403">
    <property type="entry name" value="Ankyrin repeat"/>
    <property type="match status" value="1"/>
</dbReference>
<dbReference type="Gene3D" id="1.25.40.20">
    <property type="entry name" value="Ankyrin repeat-containing domain"/>
    <property type="match status" value="1"/>
</dbReference>
<evidence type="ECO:0000313" key="1">
    <source>
        <dbReference type="EMBL" id="RHZ20459.1"/>
    </source>
</evidence>
<protein>
    <submittedName>
        <fullName evidence="1">Uncharacterized protein</fullName>
    </submittedName>
</protein>